<dbReference type="Pfam" id="PF12819">
    <property type="entry name" value="Malectin_like"/>
    <property type="match status" value="1"/>
</dbReference>
<evidence type="ECO:0000313" key="18">
    <source>
        <dbReference type="Proteomes" id="UP001418222"/>
    </source>
</evidence>
<keyword evidence="4 14" id="KW-0812">Transmembrane</keyword>
<dbReference type="GO" id="GO:0005886">
    <property type="term" value="C:plasma membrane"/>
    <property type="evidence" value="ECO:0007669"/>
    <property type="project" value="TreeGrafter"/>
</dbReference>
<keyword evidence="9 14" id="KW-1133">Transmembrane helix</keyword>
<dbReference type="InterPro" id="IPR045272">
    <property type="entry name" value="ANXUR1/2-like"/>
</dbReference>
<name>A0AAP0FWB8_9ASPA</name>
<dbReference type="GO" id="GO:0004714">
    <property type="term" value="F:transmembrane receptor protein tyrosine kinase activity"/>
    <property type="evidence" value="ECO:0007669"/>
    <property type="project" value="InterPro"/>
</dbReference>
<sequence length="837" mass="92433">MGFCRWKWCLTLIIFTASTLGFSSAEFIPVDNYLLVCGSSRNMSVQGRIFLPDSEQSFFSLKTSADSAFSSPKNSLPSPIYQSLRIFSEPAFYEFELKQPGRHWVRLYFAPLPGSSHDLSSAPLTVVTDDFVFMSNFTFKNSKLSYLFKEYSVNVTSNSLVINFIPSNGSVSFINGIEVVSVPDELIYDQALAIPNAPFSGLSDRGFETMYRLNIGGPLLTSQNDSLGRIWENDGKYLHVNNSAVNVSVDLLTINYPDGVTPEIAPRWVYASADAMGDANVTDLNFNITWVFSVDLRFLYLIRLHFCDIVSKSMNTLVFNVYINSDLAIPSLDLSSLKGDLSVPYYKDFVSNSSNSTGTMTVGVGPDSLADFSNAILNGLEIMKISNDMKSFDGFDSVINLRPLSRSKKNKLSIVVGSAIGVVLALAFLALCYFVRPMASSHTHTWFHLPLYGNSHTISKVSTTSHKSGTASCISLASTNLGRMFTFQELMDATNKFDESLLLGVGGFGKVYRGTLDDNVKVAVKRGNPRSEQGLAEFHTEIEMLSKLRHRHLVSLIGYCDERSEMILVYEFMANGPLRSHLYGTNLPPLQWKQRLEICIGAARGLHHLHTGATQSIIHRDVKTTNILLDESYVAKVADFGLSKTGPALDQTHVSTAVKGSFGYLDPEYFRRQQLTEKSDVYSFGVVLMEVLCARPALNPVLPREQVNIAEWAMNWQKKGMLDQIVDPDLMGKIMPASLKKYGDTAEKCLAEQGIDRPSMGDVLWNLEYSLQLQETTSLADPDDNSVKSIPGILLQRLGPLDSSVSMVGGMNSGTDEDAEGAATSTVFSQLVNPRGR</sequence>
<feature type="transmembrane region" description="Helical" evidence="14">
    <location>
        <begin position="412"/>
        <end position="435"/>
    </location>
</feature>
<dbReference type="InterPro" id="IPR000719">
    <property type="entry name" value="Prot_kinase_dom"/>
</dbReference>
<dbReference type="GO" id="GO:0009506">
    <property type="term" value="C:plasmodesma"/>
    <property type="evidence" value="ECO:0007669"/>
    <property type="project" value="TreeGrafter"/>
</dbReference>
<feature type="region of interest" description="Disordered" evidence="13">
    <location>
        <begin position="812"/>
        <end position="837"/>
    </location>
</feature>
<accession>A0AAP0FWB8</accession>
<evidence type="ECO:0000313" key="17">
    <source>
        <dbReference type="EMBL" id="KAK8919320.1"/>
    </source>
</evidence>
<dbReference type="Pfam" id="PF07714">
    <property type="entry name" value="PK_Tyr_Ser-Thr"/>
    <property type="match status" value="1"/>
</dbReference>
<evidence type="ECO:0000259" key="16">
    <source>
        <dbReference type="PROSITE" id="PS50011"/>
    </source>
</evidence>
<keyword evidence="6 12" id="KW-0547">Nucleotide-binding</keyword>
<dbReference type="Proteomes" id="UP001418222">
    <property type="component" value="Unassembled WGS sequence"/>
</dbReference>
<evidence type="ECO:0000256" key="6">
    <source>
        <dbReference type="ARBA" id="ARBA00022741"/>
    </source>
</evidence>
<dbReference type="InterPro" id="IPR008271">
    <property type="entry name" value="Ser/Thr_kinase_AS"/>
</dbReference>
<dbReference type="InterPro" id="IPR001245">
    <property type="entry name" value="Ser-Thr/Tyr_kinase_cat_dom"/>
</dbReference>
<dbReference type="Gene3D" id="1.10.510.10">
    <property type="entry name" value="Transferase(Phosphotransferase) domain 1"/>
    <property type="match status" value="1"/>
</dbReference>
<feature type="compositionally biased region" description="Polar residues" evidence="13">
    <location>
        <begin position="823"/>
        <end position="837"/>
    </location>
</feature>
<evidence type="ECO:0000256" key="1">
    <source>
        <dbReference type="ARBA" id="ARBA00004479"/>
    </source>
</evidence>
<dbReference type="SMART" id="SM00220">
    <property type="entry name" value="S_TKc"/>
    <property type="match status" value="1"/>
</dbReference>
<proteinExistence type="predicted"/>
<evidence type="ECO:0000256" key="12">
    <source>
        <dbReference type="PROSITE-ProRule" id="PRU10141"/>
    </source>
</evidence>
<dbReference type="EMBL" id="JBBWWQ010000019">
    <property type="protein sequence ID" value="KAK8919320.1"/>
    <property type="molecule type" value="Genomic_DNA"/>
</dbReference>
<dbReference type="SUPFAM" id="SSF56112">
    <property type="entry name" value="Protein kinase-like (PK-like)"/>
    <property type="match status" value="1"/>
</dbReference>
<evidence type="ECO:0000256" key="13">
    <source>
        <dbReference type="SAM" id="MobiDB-lite"/>
    </source>
</evidence>
<evidence type="ECO:0000256" key="2">
    <source>
        <dbReference type="ARBA" id="ARBA00022527"/>
    </source>
</evidence>
<dbReference type="GO" id="GO:0004674">
    <property type="term" value="F:protein serine/threonine kinase activity"/>
    <property type="evidence" value="ECO:0007669"/>
    <property type="project" value="UniProtKB-KW"/>
</dbReference>
<evidence type="ECO:0000256" key="7">
    <source>
        <dbReference type="ARBA" id="ARBA00022777"/>
    </source>
</evidence>
<keyword evidence="8 12" id="KW-0067">ATP-binding</keyword>
<evidence type="ECO:0000256" key="15">
    <source>
        <dbReference type="SAM" id="SignalP"/>
    </source>
</evidence>
<keyword evidence="7 17" id="KW-0418">Kinase</keyword>
<keyword evidence="5 15" id="KW-0732">Signal</keyword>
<dbReference type="InterPro" id="IPR024788">
    <property type="entry name" value="Malectin-like_Carb-bd_dom"/>
</dbReference>
<dbReference type="GO" id="GO:0005524">
    <property type="term" value="F:ATP binding"/>
    <property type="evidence" value="ECO:0007669"/>
    <property type="project" value="UniProtKB-UniRule"/>
</dbReference>
<dbReference type="FunFam" id="3.30.200.20:FF:000039">
    <property type="entry name" value="receptor-like protein kinase FERONIA"/>
    <property type="match status" value="1"/>
</dbReference>
<comment type="subcellular location">
    <subcellularLocation>
        <location evidence="1">Membrane</location>
        <topology evidence="1">Single-pass type I membrane protein</topology>
    </subcellularLocation>
</comment>
<feature type="chain" id="PRO_5042833438" evidence="15">
    <location>
        <begin position="26"/>
        <end position="837"/>
    </location>
</feature>
<gene>
    <name evidence="17" type="primary">THE1</name>
    <name evidence="17" type="ORF">KSP39_PZI021351</name>
</gene>
<evidence type="ECO:0000256" key="5">
    <source>
        <dbReference type="ARBA" id="ARBA00022729"/>
    </source>
</evidence>
<dbReference type="FunFam" id="2.60.120.430:FF:000005">
    <property type="entry name" value="Putative receptor-like protein kinase"/>
    <property type="match status" value="1"/>
</dbReference>
<evidence type="ECO:0000256" key="3">
    <source>
        <dbReference type="ARBA" id="ARBA00022679"/>
    </source>
</evidence>
<dbReference type="FunFam" id="2.60.120.430:FF:000001">
    <property type="entry name" value="Receptor-like protein kinase FERONIA"/>
    <property type="match status" value="1"/>
</dbReference>
<evidence type="ECO:0000256" key="4">
    <source>
        <dbReference type="ARBA" id="ARBA00022692"/>
    </source>
</evidence>
<dbReference type="AlphaFoldDB" id="A0AAP0FWB8"/>
<dbReference type="PROSITE" id="PS00107">
    <property type="entry name" value="PROTEIN_KINASE_ATP"/>
    <property type="match status" value="1"/>
</dbReference>
<evidence type="ECO:0000256" key="14">
    <source>
        <dbReference type="SAM" id="Phobius"/>
    </source>
</evidence>
<dbReference type="PANTHER" id="PTHR27003">
    <property type="entry name" value="OS07G0166700 PROTEIN"/>
    <property type="match status" value="1"/>
</dbReference>
<dbReference type="PROSITE" id="PS00108">
    <property type="entry name" value="PROTEIN_KINASE_ST"/>
    <property type="match status" value="1"/>
</dbReference>
<feature type="binding site" evidence="12">
    <location>
        <position position="525"/>
    </location>
    <ligand>
        <name>ATP</name>
        <dbReference type="ChEBI" id="CHEBI:30616"/>
    </ligand>
</feature>
<dbReference type="InterPro" id="IPR017441">
    <property type="entry name" value="Protein_kinase_ATP_BS"/>
</dbReference>
<keyword evidence="18" id="KW-1185">Reference proteome</keyword>
<keyword evidence="17" id="KW-0675">Receptor</keyword>
<organism evidence="17 18">
    <name type="scientific">Platanthera zijinensis</name>
    <dbReference type="NCBI Taxonomy" id="2320716"/>
    <lineage>
        <taxon>Eukaryota</taxon>
        <taxon>Viridiplantae</taxon>
        <taxon>Streptophyta</taxon>
        <taxon>Embryophyta</taxon>
        <taxon>Tracheophyta</taxon>
        <taxon>Spermatophyta</taxon>
        <taxon>Magnoliopsida</taxon>
        <taxon>Liliopsida</taxon>
        <taxon>Asparagales</taxon>
        <taxon>Orchidaceae</taxon>
        <taxon>Orchidoideae</taxon>
        <taxon>Orchideae</taxon>
        <taxon>Orchidinae</taxon>
        <taxon>Platanthera</taxon>
    </lineage>
</organism>
<comment type="caution">
    <text evidence="17">The sequence shown here is derived from an EMBL/GenBank/DDBJ whole genome shotgun (WGS) entry which is preliminary data.</text>
</comment>
<dbReference type="CDD" id="cd14066">
    <property type="entry name" value="STKc_IRAK"/>
    <property type="match status" value="1"/>
</dbReference>
<evidence type="ECO:0000256" key="10">
    <source>
        <dbReference type="ARBA" id="ARBA00023136"/>
    </source>
</evidence>
<dbReference type="Gene3D" id="2.60.120.430">
    <property type="entry name" value="Galactose-binding lectin"/>
    <property type="match status" value="2"/>
</dbReference>
<feature type="signal peptide" evidence="15">
    <location>
        <begin position="1"/>
        <end position="25"/>
    </location>
</feature>
<dbReference type="PROSITE" id="PS50011">
    <property type="entry name" value="PROTEIN_KINASE_DOM"/>
    <property type="match status" value="1"/>
</dbReference>
<dbReference type="FunFam" id="1.10.510.10:FF:000058">
    <property type="entry name" value="Receptor-like protein kinase FERONIA"/>
    <property type="match status" value="1"/>
</dbReference>
<evidence type="ECO:0000256" key="9">
    <source>
        <dbReference type="ARBA" id="ARBA00022989"/>
    </source>
</evidence>
<reference evidence="17 18" key="1">
    <citation type="journal article" date="2022" name="Nat. Plants">
        <title>Genomes of leafy and leafless Platanthera orchids illuminate the evolution of mycoheterotrophy.</title>
        <authorList>
            <person name="Li M.H."/>
            <person name="Liu K.W."/>
            <person name="Li Z."/>
            <person name="Lu H.C."/>
            <person name="Ye Q.L."/>
            <person name="Zhang D."/>
            <person name="Wang J.Y."/>
            <person name="Li Y.F."/>
            <person name="Zhong Z.M."/>
            <person name="Liu X."/>
            <person name="Yu X."/>
            <person name="Liu D.K."/>
            <person name="Tu X.D."/>
            <person name="Liu B."/>
            <person name="Hao Y."/>
            <person name="Liao X.Y."/>
            <person name="Jiang Y.T."/>
            <person name="Sun W.H."/>
            <person name="Chen J."/>
            <person name="Chen Y.Q."/>
            <person name="Ai Y."/>
            <person name="Zhai J.W."/>
            <person name="Wu S.S."/>
            <person name="Zhou Z."/>
            <person name="Hsiao Y.Y."/>
            <person name="Wu W.L."/>
            <person name="Chen Y.Y."/>
            <person name="Lin Y.F."/>
            <person name="Hsu J.L."/>
            <person name="Li C.Y."/>
            <person name="Wang Z.W."/>
            <person name="Zhao X."/>
            <person name="Zhong W.Y."/>
            <person name="Ma X.K."/>
            <person name="Ma L."/>
            <person name="Huang J."/>
            <person name="Chen G.Z."/>
            <person name="Huang M.Z."/>
            <person name="Huang L."/>
            <person name="Peng D.H."/>
            <person name="Luo Y.B."/>
            <person name="Zou S.Q."/>
            <person name="Chen S.P."/>
            <person name="Lan S."/>
            <person name="Tsai W.C."/>
            <person name="Van de Peer Y."/>
            <person name="Liu Z.J."/>
        </authorList>
    </citation>
    <scope>NUCLEOTIDE SEQUENCE [LARGE SCALE GENOMIC DNA]</scope>
    <source>
        <strain evidence="17">Lor287</strain>
    </source>
</reference>
<evidence type="ECO:0000256" key="8">
    <source>
        <dbReference type="ARBA" id="ARBA00022840"/>
    </source>
</evidence>
<keyword evidence="11" id="KW-0325">Glycoprotein</keyword>
<keyword evidence="2" id="KW-0723">Serine/threonine-protein kinase</keyword>
<protein>
    <submittedName>
        <fullName evidence="17">Receptor-like protein kinase THESEUS 1</fullName>
    </submittedName>
</protein>
<dbReference type="PANTHER" id="PTHR27003:SF88">
    <property type="entry name" value="RECEPTOR-LIKE PROTEIN KINASE THESEUS 1"/>
    <property type="match status" value="1"/>
</dbReference>
<evidence type="ECO:0000256" key="11">
    <source>
        <dbReference type="ARBA" id="ARBA00023180"/>
    </source>
</evidence>
<feature type="domain" description="Protein kinase" evidence="16">
    <location>
        <begin position="497"/>
        <end position="770"/>
    </location>
</feature>
<dbReference type="Gene3D" id="3.30.200.20">
    <property type="entry name" value="Phosphorylase Kinase, domain 1"/>
    <property type="match status" value="1"/>
</dbReference>
<dbReference type="InterPro" id="IPR011009">
    <property type="entry name" value="Kinase-like_dom_sf"/>
</dbReference>
<keyword evidence="3" id="KW-0808">Transferase</keyword>
<keyword evidence="10 14" id="KW-0472">Membrane</keyword>